<reference evidence="1" key="1">
    <citation type="journal article" date="2020" name="Nature">
        <title>Giant virus diversity and host interactions through global metagenomics.</title>
        <authorList>
            <person name="Schulz F."/>
            <person name="Roux S."/>
            <person name="Paez-Espino D."/>
            <person name="Jungbluth S."/>
            <person name="Walsh D.A."/>
            <person name="Denef V.J."/>
            <person name="McMahon K.D."/>
            <person name="Konstantinidis K.T."/>
            <person name="Eloe-Fadrosh E.A."/>
            <person name="Kyrpides N.C."/>
            <person name="Woyke T."/>
        </authorList>
    </citation>
    <scope>NUCLEOTIDE SEQUENCE</scope>
    <source>
        <strain evidence="1">GVMAG-M-3300023184-89</strain>
    </source>
</reference>
<proteinExistence type="predicted"/>
<sequence>MNLCNENTTKKTTLINKWITIFNKVKGDILFLQEINSYNLEKLAGELCMKLLHINNVENTCVLINPYKLTIIDNNHVKLKSGIKPIYIGGIHLDDVPSLPHHMNNMVYKSSETVPLSYSLDKLLKMCVKRRMPRIKEEMAKIRKTDRAIIAGDFNEPSHLDLEKIKVPVSKEFEKHGFIDTYRYKNDEDGYTWPAGGFYKKEPVQRVDIIYTRGLKVAASETYDTGDKWLSDHKMVITDLVL</sequence>
<evidence type="ECO:0000313" key="1">
    <source>
        <dbReference type="EMBL" id="QHT92784.1"/>
    </source>
</evidence>
<dbReference type="EMBL" id="MN740194">
    <property type="protein sequence ID" value="QHT92784.1"/>
    <property type="molecule type" value="Genomic_DNA"/>
</dbReference>
<evidence type="ECO:0008006" key="2">
    <source>
        <dbReference type="Google" id="ProtNLM"/>
    </source>
</evidence>
<dbReference type="AlphaFoldDB" id="A0A6C0II04"/>
<dbReference type="InterPro" id="IPR036691">
    <property type="entry name" value="Endo/exonu/phosph_ase_sf"/>
</dbReference>
<accession>A0A6C0II04</accession>
<dbReference type="SUPFAM" id="SSF56219">
    <property type="entry name" value="DNase I-like"/>
    <property type="match status" value="1"/>
</dbReference>
<organism evidence="1">
    <name type="scientific">viral metagenome</name>
    <dbReference type="NCBI Taxonomy" id="1070528"/>
    <lineage>
        <taxon>unclassified sequences</taxon>
        <taxon>metagenomes</taxon>
        <taxon>organismal metagenomes</taxon>
    </lineage>
</organism>
<dbReference type="Gene3D" id="3.60.10.10">
    <property type="entry name" value="Endonuclease/exonuclease/phosphatase"/>
    <property type="match status" value="1"/>
</dbReference>
<name>A0A6C0II04_9ZZZZ</name>
<protein>
    <recommendedName>
        <fullName evidence="2">Endonuclease/exonuclease/phosphatase domain-containing protein</fullName>
    </recommendedName>
</protein>